<evidence type="ECO:0000259" key="1">
    <source>
        <dbReference type="Pfam" id="PF05050"/>
    </source>
</evidence>
<reference evidence="2 3" key="1">
    <citation type="journal article" date="2007" name="Nat. Biotechnol.">
        <title>Complete genome sequence of the myxobacterium Sorangium cellulosum.</title>
        <authorList>
            <person name="Schneiker S."/>
            <person name="Perlova O."/>
            <person name="Kaiser O."/>
            <person name="Gerth K."/>
            <person name="Alici A."/>
            <person name="Altmeyer M.O."/>
            <person name="Bartels D."/>
            <person name="Bekel T."/>
            <person name="Beyer S."/>
            <person name="Bode E."/>
            <person name="Bode H.B."/>
            <person name="Bolten C.J."/>
            <person name="Choudhuri J.V."/>
            <person name="Doss S."/>
            <person name="Elnakady Y.A."/>
            <person name="Frank B."/>
            <person name="Gaigalat L."/>
            <person name="Goesmann A."/>
            <person name="Groeger C."/>
            <person name="Gross F."/>
            <person name="Jelsbak L."/>
            <person name="Jelsbak L."/>
            <person name="Kalinowski J."/>
            <person name="Kegler C."/>
            <person name="Knauber T."/>
            <person name="Konietzny S."/>
            <person name="Kopp M."/>
            <person name="Krause L."/>
            <person name="Krug D."/>
            <person name="Linke B."/>
            <person name="Mahmud T."/>
            <person name="Martinez-Arias R."/>
            <person name="McHardy A.C."/>
            <person name="Merai M."/>
            <person name="Meyer F."/>
            <person name="Mormann S."/>
            <person name="Munoz-Dorado J."/>
            <person name="Perez J."/>
            <person name="Pradella S."/>
            <person name="Rachid S."/>
            <person name="Raddatz G."/>
            <person name="Rosenau F."/>
            <person name="Rueckert C."/>
            <person name="Sasse F."/>
            <person name="Scharfe M."/>
            <person name="Schuster S.C."/>
            <person name="Suen G."/>
            <person name="Treuner-Lange A."/>
            <person name="Velicer G.J."/>
            <person name="Vorholter F.-J."/>
            <person name="Weissman K.J."/>
            <person name="Welch R.D."/>
            <person name="Wenzel S.C."/>
            <person name="Whitworth D.E."/>
            <person name="Wilhelm S."/>
            <person name="Wittmann C."/>
            <person name="Bloecker H."/>
            <person name="Puehler A."/>
            <person name="Mueller R."/>
        </authorList>
    </citation>
    <scope>NUCLEOTIDE SEQUENCE [LARGE SCALE GENOMIC DNA]</scope>
    <source>
        <strain evidence="3">So ce56</strain>
    </source>
</reference>
<sequence length="262" mass="28413">MTRVESWFGIARSLAMYYGVPRRGGRMARLYGQFVTPGSLCFDVGAHAGDRIGAFRRLGARVVAVEPQAAFVRLLRGFYGRDGDVVILHAALGRAPGRARLFVSERAPTVTTLSRAWIDKVRRDPSFRGVRWSEGAEVEVRTLDALIDELGIPAFVKIDVEGFEAEVLSGLSRSLPALSFEYLPAARETALECVERLTSLGDYRYNWSRGESLVLGEAAWLDADGIRRFLASLTLGSGSGDVYARLGGSAPSSPAPVPTSSS</sequence>
<dbReference type="OrthoDB" id="9784101at2"/>
<dbReference type="STRING" id="448385.sce1808"/>
<gene>
    <name evidence="2" type="ordered locus">sce1808</name>
</gene>
<protein>
    <recommendedName>
        <fullName evidence="1">Methyltransferase FkbM domain-containing protein</fullName>
    </recommendedName>
</protein>
<dbReference type="HOGENOM" id="CLU_095342_0_0_7"/>
<dbReference type="SUPFAM" id="SSF53335">
    <property type="entry name" value="S-adenosyl-L-methionine-dependent methyltransferases"/>
    <property type="match status" value="1"/>
</dbReference>
<dbReference type="BioCyc" id="SCEL448385:SCE_RS09290-MONOMER"/>
<dbReference type="PANTHER" id="PTHR34203:SF15">
    <property type="entry name" value="SLL1173 PROTEIN"/>
    <property type="match status" value="1"/>
</dbReference>
<accession>A9FJH8</accession>
<dbReference type="Pfam" id="PF05050">
    <property type="entry name" value="Methyltransf_21"/>
    <property type="match status" value="1"/>
</dbReference>
<feature type="domain" description="Methyltransferase FkbM" evidence="1">
    <location>
        <begin position="43"/>
        <end position="175"/>
    </location>
</feature>
<organism evidence="2 3">
    <name type="scientific">Sorangium cellulosum (strain So ce56)</name>
    <name type="common">Polyangium cellulosum (strain So ce56)</name>
    <dbReference type="NCBI Taxonomy" id="448385"/>
    <lineage>
        <taxon>Bacteria</taxon>
        <taxon>Pseudomonadati</taxon>
        <taxon>Myxococcota</taxon>
        <taxon>Polyangia</taxon>
        <taxon>Polyangiales</taxon>
        <taxon>Polyangiaceae</taxon>
        <taxon>Sorangium</taxon>
    </lineage>
</organism>
<dbReference type="PANTHER" id="PTHR34203">
    <property type="entry name" value="METHYLTRANSFERASE, FKBM FAMILY PROTEIN"/>
    <property type="match status" value="1"/>
</dbReference>
<name>A9FJH8_SORC5</name>
<dbReference type="KEGG" id="scl:sce1808"/>
<dbReference type="AlphaFoldDB" id="A9FJH8"/>
<dbReference type="Proteomes" id="UP000002139">
    <property type="component" value="Chromosome"/>
</dbReference>
<proteinExistence type="predicted"/>
<dbReference type="InterPro" id="IPR006342">
    <property type="entry name" value="FkbM_mtfrase"/>
</dbReference>
<evidence type="ECO:0000313" key="3">
    <source>
        <dbReference type="Proteomes" id="UP000002139"/>
    </source>
</evidence>
<evidence type="ECO:0000313" key="2">
    <source>
        <dbReference type="EMBL" id="CAN91966.1"/>
    </source>
</evidence>
<dbReference type="EMBL" id="AM746676">
    <property type="protein sequence ID" value="CAN91966.1"/>
    <property type="molecule type" value="Genomic_DNA"/>
</dbReference>
<keyword evidence="3" id="KW-1185">Reference proteome</keyword>
<dbReference type="InterPro" id="IPR029063">
    <property type="entry name" value="SAM-dependent_MTases_sf"/>
</dbReference>
<dbReference type="eggNOG" id="COG2242">
    <property type="taxonomic scope" value="Bacteria"/>
</dbReference>
<dbReference type="NCBIfam" id="TIGR01444">
    <property type="entry name" value="fkbM_fam"/>
    <property type="match status" value="1"/>
</dbReference>
<dbReference type="InterPro" id="IPR052514">
    <property type="entry name" value="SAM-dependent_MTase"/>
</dbReference>
<dbReference type="RefSeq" id="WP_012234443.1">
    <property type="nucleotide sequence ID" value="NC_010162.1"/>
</dbReference>
<dbReference type="Gene3D" id="3.40.50.150">
    <property type="entry name" value="Vaccinia Virus protein VP39"/>
    <property type="match status" value="1"/>
</dbReference>